<keyword evidence="3" id="KW-1185">Reference proteome</keyword>
<accession>A0A6M1SR07</accession>
<proteinExistence type="predicted"/>
<evidence type="ECO:0008006" key="4">
    <source>
        <dbReference type="Google" id="ProtNLM"/>
    </source>
</evidence>
<name>A0A6M1SR07_9HYPH</name>
<evidence type="ECO:0000313" key="3">
    <source>
        <dbReference type="Proteomes" id="UP000474802"/>
    </source>
</evidence>
<dbReference type="Pfam" id="PF14247">
    <property type="entry name" value="DUF4344"/>
    <property type="match status" value="2"/>
</dbReference>
<evidence type="ECO:0000256" key="1">
    <source>
        <dbReference type="SAM" id="SignalP"/>
    </source>
</evidence>
<evidence type="ECO:0000313" key="2">
    <source>
        <dbReference type="EMBL" id="NGP18976.1"/>
    </source>
</evidence>
<dbReference type="InterPro" id="IPR025644">
    <property type="entry name" value="DUF4344"/>
</dbReference>
<dbReference type="EMBL" id="JAALFG010000004">
    <property type="protein sequence ID" value="NGP18976.1"/>
    <property type="molecule type" value="Genomic_DNA"/>
</dbReference>
<comment type="caution">
    <text evidence="2">The sequence shown here is derived from an EMBL/GenBank/DDBJ whole genome shotgun (WGS) entry which is preliminary data.</text>
</comment>
<keyword evidence="1" id="KW-0732">Signal</keyword>
<reference evidence="2 3" key="1">
    <citation type="submission" date="2020-02" db="EMBL/GenBank/DDBJ databases">
        <authorList>
            <person name="Khan S.A."/>
            <person name="Jeon C.O."/>
            <person name="Chun B.H."/>
        </authorList>
    </citation>
    <scope>NUCLEOTIDE SEQUENCE [LARGE SCALE GENOMIC DNA]</scope>
    <source>
        <strain evidence="2 3">H239</strain>
    </source>
</reference>
<sequence length="285" mass="31486">MNILRATGAATLCVGLLAGGVAAQEADDVVFEEAMDFAMHDAIYTMYHEIGHMLVGELGLPVLGKEEDAVDTLATIWLLTDDEDMDSWNALVDAADGWYFNAVNSTGSGVEDFSYVSDHSLDIQRAYNMVCLMVGAMPEEFKDTAKSYEIDEDRQGACGYTYYQAEQAWTTLLEPYAVGEDGEQGEQIKVVYEDAGDYEMFAEALKDREILEYAANLVMNRYVLPGPVTFRATQCGMANAYYSSSESEVVYCYELAEDLFNLYAIDIVGASAGDEEAGDYEEEEE</sequence>
<dbReference type="Proteomes" id="UP000474802">
    <property type="component" value="Unassembled WGS sequence"/>
</dbReference>
<organism evidence="2 3">
    <name type="scientific">Devosia aurantiaca</name>
    <dbReference type="NCBI Taxonomy" id="2714858"/>
    <lineage>
        <taxon>Bacteria</taxon>
        <taxon>Pseudomonadati</taxon>
        <taxon>Pseudomonadota</taxon>
        <taxon>Alphaproteobacteria</taxon>
        <taxon>Hyphomicrobiales</taxon>
        <taxon>Devosiaceae</taxon>
        <taxon>Devosia</taxon>
    </lineage>
</organism>
<gene>
    <name evidence="2" type="ORF">G5575_16130</name>
</gene>
<feature type="signal peptide" evidence="1">
    <location>
        <begin position="1"/>
        <end position="23"/>
    </location>
</feature>
<dbReference type="AlphaFoldDB" id="A0A6M1SR07"/>
<protein>
    <recommendedName>
        <fullName evidence="4">Metallopeptidase</fullName>
    </recommendedName>
</protein>
<feature type="chain" id="PRO_5026754048" description="Metallopeptidase" evidence="1">
    <location>
        <begin position="24"/>
        <end position="285"/>
    </location>
</feature>
<dbReference type="RefSeq" id="WP_164535231.1">
    <property type="nucleotide sequence ID" value="NZ_JAALFG010000004.1"/>
</dbReference>
<reference evidence="2 3" key="2">
    <citation type="submission" date="2020-03" db="EMBL/GenBank/DDBJ databases">
        <title>Devosia chinhatensis sp. nov., isolated from a hexachlorocyclohexane (HCH) dump site in India.</title>
        <authorList>
            <person name="Kumar M."/>
            <person name="Lal R."/>
        </authorList>
    </citation>
    <scope>NUCLEOTIDE SEQUENCE [LARGE SCALE GENOMIC DNA]</scope>
    <source>
        <strain evidence="2 3">H239</strain>
    </source>
</reference>